<reference evidence="1 2" key="1">
    <citation type="submission" date="2018-01" db="EMBL/GenBank/DDBJ databases">
        <title>Lactobacillus phages that infect wine-derived L. plantarum strains.</title>
        <authorList>
            <person name="Kyrkou I."/>
            <person name="Hestbjerg Hansen L."/>
        </authorList>
    </citation>
    <scope>NUCLEOTIDE SEQUENCE [LARGE SCALE GENOMIC DNA]</scope>
</reference>
<evidence type="ECO:0000313" key="2">
    <source>
        <dbReference type="Proteomes" id="UP000241463"/>
    </source>
</evidence>
<dbReference type="EMBL" id="MG765277">
    <property type="protein sequence ID" value="AUV59953.1"/>
    <property type="molecule type" value="Genomic_DNA"/>
</dbReference>
<keyword evidence="2" id="KW-1185">Reference proteome</keyword>
<dbReference type="KEGG" id="vg:54988502"/>
<sequence length="155" mass="18199">MRKVARSNIGRNMFIIMDRFHVLPNDPLIQTLTVAQRDFLFESIQYDNDLKRAQAEGREIDSSFEDESEDYLNDIYNSNEHVDLVSEGDNMDDLYNQVKEATNDPAYEAKIDSAIDMELHDKKLHDARVDEEIKQNFKDAYKRAEELMDNDEEDE</sequence>
<dbReference type="GeneID" id="54988502"/>
<dbReference type="Proteomes" id="UP000241463">
    <property type="component" value="Segment"/>
</dbReference>
<proteinExistence type="predicted"/>
<name>A0A2K9VCJ7_9CAUD</name>
<dbReference type="RefSeq" id="YP_009798057.1">
    <property type="nucleotide sequence ID" value="NC_047924.1"/>
</dbReference>
<organism evidence="1 2">
    <name type="scientific">Lactobacillus phage Bacchae</name>
    <dbReference type="NCBI Taxonomy" id="2079429"/>
    <lineage>
        <taxon>Viruses</taxon>
        <taxon>Duplodnaviria</taxon>
        <taxon>Heunggongvirae</taxon>
        <taxon>Uroviricota</taxon>
        <taxon>Caudoviricetes</taxon>
        <taxon>Herelleviridae</taxon>
        <taxon>Harbinvirus</taxon>
        <taxon>Harbinvirus bacchae</taxon>
    </lineage>
</organism>
<evidence type="ECO:0000313" key="1">
    <source>
        <dbReference type="EMBL" id="AUV59953.1"/>
    </source>
</evidence>
<accession>A0A2K9VCJ7</accession>
<protein>
    <submittedName>
        <fullName evidence="1">Uncharacterized protein</fullName>
    </submittedName>
</protein>